<dbReference type="PANTHER" id="PTHR11461">
    <property type="entry name" value="SERINE PROTEASE INHIBITOR, SERPIN"/>
    <property type="match status" value="1"/>
</dbReference>
<dbReference type="InterPro" id="IPR000215">
    <property type="entry name" value="Serpin_fam"/>
</dbReference>
<feature type="chain" id="PRO_5023017219" evidence="6">
    <location>
        <begin position="24"/>
        <end position="849"/>
    </location>
</feature>
<proteinExistence type="inferred from homology"/>
<sequence>MSLRCSFSCLTALTLQMLCVAHGTFGPRAEKEFAGPLPQEAHQHLNTSALNTLLAFEPYQDLASRVSTEPEAQQRNILFSPLGLASAVVLLSRVSRSESRSQALELLGLAANSTERSVEDAVSSLTDLLHNLTLPEGRGGGGGRGAGSEAGAGTTAGDGDGGSDAGGRADAAEAGTHAGSQLKVWSGLHAGGNQSDYQSFLSEGWSGFNYTFDTLQKDLESSDELELNNYAYFKGRLPFERRHTVPRSFQLNATASLEVAMMFRDDSSDVMMLYDTNCSATVVQLAQSERLAWLLLLPKAELQTLEGCLSSRRMSFWLSNLKPGRAEILFPKFQLRRSYNVKNLLKNSGASSLFSDAPDFSGLSEKETLRLVKASQEVMLEVEEAKLEEGGGYDVPLDFSVPPRITFNRPFVLLTYDHVTGLVLLMGRISDPADAVKMRDIIASCMLAALLLAVASANHHQHHNHNHNHQHGPKGHDGENICHLLSNGNADFGFALYKQLNAKSDAGKNIFFSPLGISSALSVLTKGARGDTRSQLFSTLGYGAFNQSQVDEAYMHLFHMFKHNQELRLGNAAAVDKTFNPLKAYMTDIKDHYSAEVLDVDFKNPAEAAAEINKYIALNTGDMIKDQVKDLDPDTAMVLINYIFFKGEWERPFNSNLTQKMDFNVDESTKVQVDMMRRTGRFDYYSDFDNHSSIIMLPYKGNTSMMIILPNEGKMKHVENSISKEQILHWFNSLFRMSVELMLPKFSISADASLNEVLQEMGVTNVFSDAADLSGISQEPKLKVSKVSHRAVLDVDEKGTTAAASTTIEIMPMSMPGTMKVDRPFLVLILEQSTRSILFMGKINNPTAQ</sequence>
<evidence type="ECO:0000256" key="1">
    <source>
        <dbReference type="ARBA" id="ARBA00009500"/>
    </source>
</evidence>
<dbReference type="InterPro" id="IPR042185">
    <property type="entry name" value="Serpin_sf_2"/>
</dbReference>
<dbReference type="Pfam" id="PF00079">
    <property type="entry name" value="Serpin"/>
    <property type="match status" value="2"/>
</dbReference>
<evidence type="ECO:0000313" key="8">
    <source>
        <dbReference type="EMBL" id="TWW69150.1"/>
    </source>
</evidence>
<dbReference type="PRINTS" id="PR00780">
    <property type="entry name" value="LEUSERPINII"/>
</dbReference>
<accession>A0A5C6NST1</accession>
<feature type="domain" description="Serpin" evidence="7">
    <location>
        <begin position="60"/>
        <end position="432"/>
    </location>
</feature>
<dbReference type="InterPro" id="IPR023795">
    <property type="entry name" value="Serpin_CS"/>
</dbReference>
<dbReference type="FunFam" id="3.30.497.10:FF:000001">
    <property type="entry name" value="Serine protease inhibitor"/>
    <property type="match status" value="1"/>
</dbReference>
<dbReference type="FunFam" id="2.30.39.10:FF:000003">
    <property type="entry name" value="alpha-1-antitrypsin isoform X1"/>
    <property type="match status" value="1"/>
</dbReference>
<dbReference type="GO" id="GO:0004867">
    <property type="term" value="F:serine-type endopeptidase inhibitor activity"/>
    <property type="evidence" value="ECO:0007669"/>
    <property type="project" value="InterPro"/>
</dbReference>
<comment type="similarity">
    <text evidence="1 4">Belongs to the serpin family.</text>
</comment>
<name>A0A5C6NST1_9TELE</name>
<comment type="caution">
    <text evidence="8">The sequence shown here is derived from an EMBL/GenBank/DDBJ whole genome shotgun (WGS) entry which is preliminary data.</text>
</comment>
<keyword evidence="3" id="KW-0325">Glycoprotein</keyword>
<keyword evidence="9" id="KW-1185">Reference proteome</keyword>
<dbReference type="AlphaFoldDB" id="A0A5C6NST1"/>
<dbReference type="InterPro" id="IPR036186">
    <property type="entry name" value="Serpin_sf"/>
</dbReference>
<evidence type="ECO:0000259" key="7">
    <source>
        <dbReference type="SMART" id="SM00093"/>
    </source>
</evidence>
<reference evidence="8 9" key="1">
    <citation type="submission" date="2019-04" db="EMBL/GenBank/DDBJ databases">
        <title>Chromosome genome assembly for Takifugu flavidus.</title>
        <authorList>
            <person name="Xiao S."/>
        </authorList>
    </citation>
    <scope>NUCLEOTIDE SEQUENCE [LARGE SCALE GENOMIC DNA]</scope>
    <source>
        <strain evidence="8">HTHZ2018</strain>
        <tissue evidence="8">Muscle</tissue>
    </source>
</reference>
<dbReference type="PANTHER" id="PTHR11461:SF363">
    <property type="entry name" value="SERINE (OR CYSTEINE) PROTEINASE INHIBITOR, CLADE A (ALPHA-1 ANTIPROTEINASE, ANTITRYPSIN), MEMBER 1, LIKE PRECURSOR-RELATED"/>
    <property type="match status" value="1"/>
</dbReference>
<dbReference type="Gene3D" id="2.30.39.10">
    <property type="entry name" value="Alpha-1-antitrypsin, domain 1"/>
    <property type="match status" value="2"/>
</dbReference>
<dbReference type="PROSITE" id="PS00284">
    <property type="entry name" value="SERPIN"/>
    <property type="match status" value="1"/>
</dbReference>
<dbReference type="SMART" id="SM00093">
    <property type="entry name" value="SERPIN"/>
    <property type="match status" value="2"/>
</dbReference>
<gene>
    <name evidence="8" type="ORF">D4764_19G0009490</name>
</gene>
<dbReference type="FunFam" id="2.10.310.10:FF:000001">
    <property type="entry name" value="Serpin family A member 1"/>
    <property type="match status" value="1"/>
</dbReference>
<dbReference type="SUPFAM" id="SSF56574">
    <property type="entry name" value="Serpins"/>
    <property type="match status" value="2"/>
</dbReference>
<feature type="domain" description="Serpin" evidence="7">
    <location>
        <begin position="494"/>
        <end position="846"/>
    </location>
</feature>
<evidence type="ECO:0000256" key="4">
    <source>
        <dbReference type="RuleBase" id="RU000411"/>
    </source>
</evidence>
<dbReference type="Gene3D" id="3.30.497.10">
    <property type="entry name" value="Antithrombin, subunit I, domain 2"/>
    <property type="match status" value="3"/>
</dbReference>
<feature type="signal peptide" evidence="6">
    <location>
        <begin position="1"/>
        <end position="23"/>
    </location>
</feature>
<organism evidence="8 9">
    <name type="scientific">Takifugu flavidus</name>
    <name type="common">sansaifugu</name>
    <dbReference type="NCBI Taxonomy" id="433684"/>
    <lineage>
        <taxon>Eukaryota</taxon>
        <taxon>Metazoa</taxon>
        <taxon>Chordata</taxon>
        <taxon>Craniata</taxon>
        <taxon>Vertebrata</taxon>
        <taxon>Euteleostomi</taxon>
        <taxon>Actinopterygii</taxon>
        <taxon>Neopterygii</taxon>
        <taxon>Teleostei</taxon>
        <taxon>Neoteleostei</taxon>
        <taxon>Acanthomorphata</taxon>
        <taxon>Eupercaria</taxon>
        <taxon>Tetraodontiformes</taxon>
        <taxon>Tetradontoidea</taxon>
        <taxon>Tetraodontidae</taxon>
        <taxon>Takifugu</taxon>
    </lineage>
</organism>
<protein>
    <submittedName>
        <fullName evidence="8">Alpha-1-antitrypsin-like protein</fullName>
    </submittedName>
</protein>
<evidence type="ECO:0000256" key="6">
    <source>
        <dbReference type="SAM" id="SignalP"/>
    </source>
</evidence>
<dbReference type="InterPro" id="IPR042178">
    <property type="entry name" value="Serpin_sf_1"/>
</dbReference>
<keyword evidence="2 6" id="KW-0732">Signal</keyword>
<evidence type="ECO:0000256" key="3">
    <source>
        <dbReference type="ARBA" id="ARBA00023180"/>
    </source>
</evidence>
<dbReference type="Proteomes" id="UP000324091">
    <property type="component" value="Chromosome 19"/>
</dbReference>
<evidence type="ECO:0000256" key="5">
    <source>
        <dbReference type="SAM" id="MobiDB-lite"/>
    </source>
</evidence>
<feature type="compositionally biased region" description="Gly residues" evidence="5">
    <location>
        <begin position="137"/>
        <end position="165"/>
    </location>
</feature>
<evidence type="ECO:0000256" key="2">
    <source>
        <dbReference type="ARBA" id="ARBA00022729"/>
    </source>
</evidence>
<dbReference type="EMBL" id="RHFK02000011">
    <property type="protein sequence ID" value="TWW69150.1"/>
    <property type="molecule type" value="Genomic_DNA"/>
</dbReference>
<dbReference type="Gene3D" id="2.10.310.10">
    <property type="entry name" value="Serpins superfamily"/>
    <property type="match status" value="2"/>
</dbReference>
<feature type="region of interest" description="Disordered" evidence="5">
    <location>
        <begin position="133"/>
        <end position="173"/>
    </location>
</feature>
<evidence type="ECO:0000313" key="9">
    <source>
        <dbReference type="Proteomes" id="UP000324091"/>
    </source>
</evidence>
<dbReference type="InterPro" id="IPR023796">
    <property type="entry name" value="Serpin_dom"/>
</dbReference>
<dbReference type="GO" id="GO:0005615">
    <property type="term" value="C:extracellular space"/>
    <property type="evidence" value="ECO:0007669"/>
    <property type="project" value="InterPro"/>
</dbReference>